<dbReference type="InterPro" id="IPR004839">
    <property type="entry name" value="Aminotransferase_I/II_large"/>
</dbReference>
<dbReference type="EMBL" id="CP049811">
    <property type="protein sequence ID" value="QIK41725.1"/>
    <property type="molecule type" value="Genomic_DNA"/>
</dbReference>
<organism evidence="7 8">
    <name type="scientific">Pontivivens nitratireducens</name>
    <dbReference type="NCBI Taxonomy" id="2758038"/>
    <lineage>
        <taxon>Bacteria</taxon>
        <taxon>Pseudomonadati</taxon>
        <taxon>Pseudomonadota</taxon>
        <taxon>Alphaproteobacteria</taxon>
        <taxon>Rhodobacterales</taxon>
        <taxon>Paracoccaceae</taxon>
        <taxon>Pontivivens</taxon>
    </lineage>
</organism>
<dbReference type="InterPro" id="IPR015421">
    <property type="entry name" value="PyrdxlP-dep_Trfase_major"/>
</dbReference>
<dbReference type="EC" id="4.4.1.13" evidence="2"/>
<dbReference type="Proteomes" id="UP000500791">
    <property type="component" value="Chromosome"/>
</dbReference>
<evidence type="ECO:0000313" key="7">
    <source>
        <dbReference type="EMBL" id="QIK41725.1"/>
    </source>
</evidence>
<evidence type="ECO:0000256" key="4">
    <source>
        <dbReference type="ARBA" id="ARBA00023239"/>
    </source>
</evidence>
<name>A0A6G7VPC8_9RHOB</name>
<feature type="domain" description="Aminotransferase class I/classII large" evidence="6">
    <location>
        <begin position="41"/>
        <end position="385"/>
    </location>
</feature>
<dbReference type="CDD" id="cd00609">
    <property type="entry name" value="AAT_like"/>
    <property type="match status" value="1"/>
</dbReference>
<dbReference type="InterPro" id="IPR015422">
    <property type="entry name" value="PyrdxlP-dep_Trfase_small"/>
</dbReference>
<comment type="cofactor">
    <cofactor evidence="1">
        <name>pyridoxal 5'-phosphate</name>
        <dbReference type="ChEBI" id="CHEBI:597326"/>
    </cofactor>
</comment>
<dbReference type="KEGG" id="mon:G8E03_13780"/>
<keyword evidence="8" id="KW-1185">Reference proteome</keyword>
<keyword evidence="4" id="KW-0456">Lyase</keyword>
<evidence type="ECO:0000256" key="3">
    <source>
        <dbReference type="ARBA" id="ARBA00022898"/>
    </source>
</evidence>
<dbReference type="InterPro" id="IPR051798">
    <property type="entry name" value="Class-II_PLP-Dep_Aminotrans"/>
</dbReference>
<dbReference type="AlphaFoldDB" id="A0A6G7VPC8"/>
<dbReference type="Gene3D" id="3.90.1150.10">
    <property type="entry name" value="Aspartate Aminotransferase, domain 1"/>
    <property type="match status" value="1"/>
</dbReference>
<dbReference type="Gene3D" id="3.40.640.10">
    <property type="entry name" value="Type I PLP-dependent aspartate aminotransferase-like (Major domain)"/>
    <property type="match status" value="1"/>
</dbReference>
<evidence type="ECO:0000256" key="1">
    <source>
        <dbReference type="ARBA" id="ARBA00001933"/>
    </source>
</evidence>
<keyword evidence="3" id="KW-0663">Pyridoxal phosphate</keyword>
<dbReference type="Pfam" id="PF00155">
    <property type="entry name" value="Aminotran_1_2"/>
    <property type="match status" value="1"/>
</dbReference>
<proteinExistence type="inferred from homology"/>
<evidence type="ECO:0000256" key="5">
    <source>
        <dbReference type="ARBA" id="ARBA00037974"/>
    </source>
</evidence>
<comment type="similarity">
    <text evidence="5">Belongs to the class-II pyridoxal-phosphate-dependent aminotransferase family. MalY/PatB cystathionine beta-lyase subfamily.</text>
</comment>
<dbReference type="InterPro" id="IPR027619">
    <property type="entry name" value="C-S_lyase_PatB-like"/>
</dbReference>
<dbReference type="NCBIfam" id="TIGR04350">
    <property type="entry name" value="C_S_lyase_PatB"/>
    <property type="match status" value="1"/>
</dbReference>
<evidence type="ECO:0000313" key="8">
    <source>
        <dbReference type="Proteomes" id="UP000500791"/>
    </source>
</evidence>
<dbReference type="GO" id="GO:0030170">
    <property type="term" value="F:pyridoxal phosphate binding"/>
    <property type="evidence" value="ECO:0007669"/>
    <property type="project" value="InterPro"/>
</dbReference>
<keyword evidence="7" id="KW-0808">Transferase</keyword>
<gene>
    <name evidence="7" type="ORF">G8E03_13780</name>
</gene>
<dbReference type="PANTHER" id="PTHR43525:SF1">
    <property type="entry name" value="PROTEIN MALY"/>
    <property type="match status" value="1"/>
</dbReference>
<dbReference type="SUPFAM" id="SSF53383">
    <property type="entry name" value="PLP-dependent transferases"/>
    <property type="match status" value="1"/>
</dbReference>
<reference evidence="7 8" key="1">
    <citation type="submission" date="2020-03" db="EMBL/GenBank/DDBJ databases">
        <title>Complete genome sequence of Monaibacterium sp. ALG8 with diverse plasmids.</title>
        <authorList>
            <person name="Sun C."/>
        </authorList>
    </citation>
    <scope>NUCLEOTIDE SEQUENCE [LARGE SCALE GENOMIC DNA]</scope>
    <source>
        <strain evidence="7 8">ALG8</strain>
    </source>
</reference>
<accession>A0A6G7VPC8</accession>
<sequence length="393" mass="42874">MSIDPSTFDEIIDRRGTHSVKWDAMEALYGVPAEDGISMWVADMDFRPPQAVNDALAQAVQHGIHGYYGDPSDYAAAITGWMKRRHDWDVDPAWLSTTHGLVAGVGLCLQAFTQKGDGIMLFTPVYHAFAKMIGANDRKVVECQMDVVDGRYSIDLEKAKAQVEGVSMVILCSPHNPGGTVWTEAELRAIAAFCVENDLILLCDEIHHDLVFAGQKHHVLANLMPELSDRLITLTAASKTFNLAGGMTGNVVIADDEMRAKFAKVHLAAGASPNRFGMLMTTAAYSQGDDWLDALIGYIDGNRQILEEGLSAIPGVQAMPLDSTYLCWVDFAGTGMDAAEVQRRVQDEAKVAPNHGDSFGKGGETFLRFNVATPRARVVEAVERIQKAFSDLQ</sequence>
<dbReference type="GO" id="GO:0008483">
    <property type="term" value="F:transaminase activity"/>
    <property type="evidence" value="ECO:0007669"/>
    <property type="project" value="UniProtKB-KW"/>
</dbReference>
<protein>
    <recommendedName>
        <fullName evidence="2">cysteine-S-conjugate beta-lyase</fullName>
        <ecNumber evidence="2">4.4.1.13</ecNumber>
    </recommendedName>
</protein>
<dbReference type="InterPro" id="IPR015424">
    <property type="entry name" value="PyrdxlP-dep_Trfase"/>
</dbReference>
<dbReference type="GO" id="GO:0047804">
    <property type="term" value="F:cysteine-S-conjugate beta-lyase activity"/>
    <property type="evidence" value="ECO:0007669"/>
    <property type="project" value="UniProtKB-EC"/>
</dbReference>
<evidence type="ECO:0000256" key="2">
    <source>
        <dbReference type="ARBA" id="ARBA00012224"/>
    </source>
</evidence>
<evidence type="ECO:0000259" key="6">
    <source>
        <dbReference type="Pfam" id="PF00155"/>
    </source>
</evidence>
<dbReference type="PANTHER" id="PTHR43525">
    <property type="entry name" value="PROTEIN MALY"/>
    <property type="match status" value="1"/>
</dbReference>
<dbReference type="RefSeq" id="WP_166193059.1">
    <property type="nucleotide sequence ID" value="NZ_CP049811.1"/>
</dbReference>
<keyword evidence="7" id="KW-0032">Aminotransferase</keyword>